<name>A0ACC3N0L8_9PEZI</name>
<reference evidence="1" key="1">
    <citation type="submission" date="2023-07" db="EMBL/GenBank/DDBJ databases">
        <title>Black Yeasts Isolated from many extreme environments.</title>
        <authorList>
            <person name="Coleine C."/>
            <person name="Stajich J.E."/>
            <person name="Selbmann L."/>
        </authorList>
    </citation>
    <scope>NUCLEOTIDE SEQUENCE</scope>
    <source>
        <strain evidence="1">CCFEE 5714</strain>
    </source>
</reference>
<sequence>MNKAFEALRQNSQLPPQPPPVPKMASTSFNLALMTIPLYFVLAVYPHLRAVTIATKGDLTLQDTRNPNGWENAAKIKKRLSPREFAAYERAERCHANHLENGPLFVAAIFAGLLAEKVGEGQVGLNAFAIGWMVVRVLYTVNYLTTETKMWSYLRTVLYNIGLLWAFVIIGRAAFVLGSKDSS</sequence>
<gene>
    <name evidence="1" type="ORF">LTR37_012437</name>
</gene>
<dbReference type="Proteomes" id="UP001281147">
    <property type="component" value="Unassembled WGS sequence"/>
</dbReference>
<evidence type="ECO:0000313" key="1">
    <source>
        <dbReference type="EMBL" id="KAK3706938.1"/>
    </source>
</evidence>
<comment type="caution">
    <text evidence="1">The sequence shown here is derived from an EMBL/GenBank/DDBJ whole genome shotgun (WGS) entry which is preliminary data.</text>
</comment>
<proteinExistence type="predicted"/>
<evidence type="ECO:0000313" key="2">
    <source>
        <dbReference type="Proteomes" id="UP001281147"/>
    </source>
</evidence>
<protein>
    <submittedName>
        <fullName evidence="1">Uncharacterized protein</fullName>
    </submittedName>
</protein>
<organism evidence="1 2">
    <name type="scientific">Vermiconidia calcicola</name>
    <dbReference type="NCBI Taxonomy" id="1690605"/>
    <lineage>
        <taxon>Eukaryota</taxon>
        <taxon>Fungi</taxon>
        <taxon>Dikarya</taxon>
        <taxon>Ascomycota</taxon>
        <taxon>Pezizomycotina</taxon>
        <taxon>Dothideomycetes</taxon>
        <taxon>Dothideomycetidae</taxon>
        <taxon>Mycosphaerellales</taxon>
        <taxon>Extremaceae</taxon>
        <taxon>Vermiconidia</taxon>
    </lineage>
</organism>
<dbReference type="EMBL" id="JAUTXU010000115">
    <property type="protein sequence ID" value="KAK3706938.1"/>
    <property type="molecule type" value="Genomic_DNA"/>
</dbReference>
<accession>A0ACC3N0L8</accession>
<keyword evidence="2" id="KW-1185">Reference proteome</keyword>